<dbReference type="RefSeq" id="WP_308489679.1">
    <property type="nucleotide sequence ID" value="NZ_JAVFCB010000007.1"/>
</dbReference>
<dbReference type="EMBL" id="JAVFCB010000007">
    <property type="protein sequence ID" value="MDQ4214734.1"/>
    <property type="molecule type" value="Genomic_DNA"/>
</dbReference>
<evidence type="ECO:0000313" key="7">
    <source>
        <dbReference type="Proteomes" id="UP001230289"/>
    </source>
</evidence>
<keyword evidence="3" id="KW-0804">Transcription</keyword>
<keyword evidence="2 4" id="KW-0238">DNA-binding</keyword>
<sequence length="200" mass="21717">MTSIEDPHAVACGRRERKKQQTREALHEAALRLVEEQGLDGTTVEQICQAVDVSPRTFFNYFPSKAAAALDLPDAAISPEAAEEFRTAQGELIPALCALIGSSIDHSQQRKRMKELVMRRPELLPAFAQWMGGIRDQYVALVSERAGADEAFTAVALTMAAMSVLVHDSSAAGERPGAERLLEGVDALVAARSQRMRAAD</sequence>
<dbReference type="Pfam" id="PF00440">
    <property type="entry name" value="TetR_N"/>
    <property type="match status" value="1"/>
</dbReference>
<feature type="DNA-binding region" description="H-T-H motif" evidence="4">
    <location>
        <begin position="43"/>
        <end position="62"/>
    </location>
</feature>
<evidence type="ECO:0000256" key="3">
    <source>
        <dbReference type="ARBA" id="ARBA00023163"/>
    </source>
</evidence>
<feature type="domain" description="HTH tetR-type" evidence="5">
    <location>
        <begin position="20"/>
        <end position="80"/>
    </location>
</feature>
<name>A0ABU0XHY3_9MICO</name>
<keyword evidence="7" id="KW-1185">Reference proteome</keyword>
<dbReference type="InterPro" id="IPR001647">
    <property type="entry name" value="HTH_TetR"/>
</dbReference>
<dbReference type="Gene3D" id="1.10.357.10">
    <property type="entry name" value="Tetracycline Repressor, domain 2"/>
    <property type="match status" value="1"/>
</dbReference>
<protein>
    <submittedName>
        <fullName evidence="6">TetR family transcriptional regulator</fullName>
    </submittedName>
</protein>
<proteinExistence type="predicted"/>
<gene>
    <name evidence="6" type="ORF">RBR11_12495</name>
</gene>
<dbReference type="PROSITE" id="PS50977">
    <property type="entry name" value="HTH_TETR_2"/>
    <property type="match status" value="1"/>
</dbReference>
<dbReference type="InterPro" id="IPR009057">
    <property type="entry name" value="Homeodomain-like_sf"/>
</dbReference>
<comment type="caution">
    <text evidence="6">The sequence shown here is derived from an EMBL/GenBank/DDBJ whole genome shotgun (WGS) entry which is preliminary data.</text>
</comment>
<dbReference type="PANTHER" id="PTHR30055:SF234">
    <property type="entry name" value="HTH-TYPE TRANSCRIPTIONAL REGULATOR BETI"/>
    <property type="match status" value="1"/>
</dbReference>
<evidence type="ECO:0000256" key="2">
    <source>
        <dbReference type="ARBA" id="ARBA00023125"/>
    </source>
</evidence>
<evidence type="ECO:0000256" key="1">
    <source>
        <dbReference type="ARBA" id="ARBA00023015"/>
    </source>
</evidence>
<dbReference type="PANTHER" id="PTHR30055">
    <property type="entry name" value="HTH-TYPE TRANSCRIPTIONAL REGULATOR RUTR"/>
    <property type="match status" value="1"/>
</dbReference>
<reference evidence="6 7" key="1">
    <citation type="submission" date="2023-08" db="EMBL/GenBank/DDBJ databases">
        <title>Microbacterium sp. nov., isolated from a waste landfill.</title>
        <authorList>
            <person name="Wen W."/>
        </authorList>
    </citation>
    <scope>NUCLEOTIDE SEQUENCE [LARGE SCALE GENOMIC DNA]</scope>
    <source>
        <strain evidence="6 7">ASV81</strain>
    </source>
</reference>
<organism evidence="6 7">
    <name type="scientific">Microbacterium capsulatum</name>
    <dbReference type="NCBI Taxonomy" id="3041921"/>
    <lineage>
        <taxon>Bacteria</taxon>
        <taxon>Bacillati</taxon>
        <taxon>Actinomycetota</taxon>
        <taxon>Actinomycetes</taxon>
        <taxon>Micrococcales</taxon>
        <taxon>Microbacteriaceae</taxon>
        <taxon>Microbacterium</taxon>
    </lineage>
</organism>
<evidence type="ECO:0000313" key="6">
    <source>
        <dbReference type="EMBL" id="MDQ4214734.1"/>
    </source>
</evidence>
<keyword evidence="1" id="KW-0805">Transcription regulation</keyword>
<dbReference type="SUPFAM" id="SSF46689">
    <property type="entry name" value="Homeodomain-like"/>
    <property type="match status" value="1"/>
</dbReference>
<dbReference type="Proteomes" id="UP001230289">
    <property type="component" value="Unassembled WGS sequence"/>
</dbReference>
<dbReference type="InterPro" id="IPR050109">
    <property type="entry name" value="HTH-type_TetR-like_transc_reg"/>
</dbReference>
<accession>A0ABU0XHY3</accession>
<evidence type="ECO:0000259" key="5">
    <source>
        <dbReference type="PROSITE" id="PS50977"/>
    </source>
</evidence>
<evidence type="ECO:0000256" key="4">
    <source>
        <dbReference type="PROSITE-ProRule" id="PRU00335"/>
    </source>
</evidence>